<evidence type="ECO:0000256" key="1">
    <source>
        <dbReference type="SAM" id="SignalP"/>
    </source>
</evidence>
<accession>A0A0E9QLR9</accession>
<evidence type="ECO:0000313" key="2">
    <source>
        <dbReference type="EMBL" id="JAH17759.1"/>
    </source>
</evidence>
<keyword evidence="1" id="KW-0732">Signal</keyword>
<feature type="chain" id="PRO_5002431521" evidence="1">
    <location>
        <begin position="18"/>
        <end position="49"/>
    </location>
</feature>
<proteinExistence type="predicted"/>
<protein>
    <submittedName>
        <fullName evidence="2">Uncharacterized protein</fullName>
    </submittedName>
</protein>
<dbReference type="EMBL" id="GBXM01090818">
    <property type="protein sequence ID" value="JAH17759.1"/>
    <property type="molecule type" value="Transcribed_RNA"/>
</dbReference>
<name>A0A0E9QLR9_ANGAN</name>
<reference evidence="2" key="2">
    <citation type="journal article" date="2015" name="Fish Shellfish Immunol.">
        <title>Early steps in the European eel (Anguilla anguilla)-Vibrio vulnificus interaction in the gills: Role of the RtxA13 toxin.</title>
        <authorList>
            <person name="Callol A."/>
            <person name="Pajuelo D."/>
            <person name="Ebbesson L."/>
            <person name="Teles M."/>
            <person name="MacKenzie S."/>
            <person name="Amaro C."/>
        </authorList>
    </citation>
    <scope>NUCLEOTIDE SEQUENCE</scope>
</reference>
<dbReference type="AlphaFoldDB" id="A0A0E9QLR9"/>
<sequence length="49" mass="5785">MVFFFFNSLFFVKLIFNVQRNTSHFPLKKKRKASKKVAYKNSLLLSSPS</sequence>
<reference evidence="2" key="1">
    <citation type="submission" date="2014-11" db="EMBL/GenBank/DDBJ databases">
        <authorList>
            <person name="Amaro Gonzalez C."/>
        </authorList>
    </citation>
    <scope>NUCLEOTIDE SEQUENCE</scope>
</reference>
<feature type="signal peptide" evidence="1">
    <location>
        <begin position="1"/>
        <end position="17"/>
    </location>
</feature>
<organism evidence="2">
    <name type="scientific">Anguilla anguilla</name>
    <name type="common">European freshwater eel</name>
    <name type="synonym">Muraena anguilla</name>
    <dbReference type="NCBI Taxonomy" id="7936"/>
    <lineage>
        <taxon>Eukaryota</taxon>
        <taxon>Metazoa</taxon>
        <taxon>Chordata</taxon>
        <taxon>Craniata</taxon>
        <taxon>Vertebrata</taxon>
        <taxon>Euteleostomi</taxon>
        <taxon>Actinopterygii</taxon>
        <taxon>Neopterygii</taxon>
        <taxon>Teleostei</taxon>
        <taxon>Anguilliformes</taxon>
        <taxon>Anguillidae</taxon>
        <taxon>Anguilla</taxon>
    </lineage>
</organism>